<dbReference type="PANTHER" id="PTHR42732">
    <property type="entry name" value="BETA-GALACTOSIDASE"/>
    <property type="match status" value="1"/>
</dbReference>
<comment type="caution">
    <text evidence="5">The sequence shown here is derived from an EMBL/GenBank/DDBJ whole genome shotgun (WGS) entry which is preliminary data.</text>
</comment>
<dbReference type="InterPro" id="IPR006103">
    <property type="entry name" value="Glyco_hydro_2_cat"/>
</dbReference>
<comment type="similarity">
    <text evidence="1">Belongs to the glycosyl hydrolase 2 family.</text>
</comment>
<dbReference type="PANTHER" id="PTHR42732:SF1">
    <property type="entry name" value="BETA-MANNOSIDASE"/>
    <property type="match status" value="1"/>
</dbReference>
<organism evidence="5 6">
    <name type="scientific">Palleronia aestuarii</name>
    <dbReference type="NCBI Taxonomy" id="568105"/>
    <lineage>
        <taxon>Bacteria</taxon>
        <taxon>Pseudomonadati</taxon>
        <taxon>Pseudomonadota</taxon>
        <taxon>Alphaproteobacteria</taxon>
        <taxon>Rhodobacterales</taxon>
        <taxon>Roseobacteraceae</taxon>
        <taxon>Palleronia</taxon>
    </lineage>
</organism>
<sequence>MNYGVTRGYAPETRIGRQLINVGLYKRLILTGGLTIGMAGTGAIAQTVGDADNGRHLEALPNWQFTTDAVDPTDGAASSSDAEWTAVTLPHTWNAQDGSDGGDNYYRGDGWYKTTFDVTENLGDRRVFVQVGAANEIAEVFVNGTRVGTHAGGYSAFRFDLTDELVEGSNDIAIKVNNAPHRLPPIDADFTFFGGLYRSVALVEVAPVHVDLTDFGGPGVYLTTESVTDDAAEVAARVKLANDGDDERRVTLRVQVFDDGDAVVAEAENAVTLATGAREERTLELSISDPRLWQGRADPYLYRAVTTLVDTDGNVLDEVTEPLGVREIEIDPQDGFLLNGESMPLRGVSYHQDVEGAGFAATDDQKRRDFGIMDELGANSVRLAHYQHSRSVYDLADEFGMVAWAEVPVISEVDLTDAYAQNARQQMQELIRQNYNHPSIAVWGIWNEVSLQSASDVSSLLTDLNALAKAEDPSRPTTAAVLGRLGPEEPVMNITDTVGQNLYFGWYYGNPTGDLGAWLDELHAAAPDLPIGVSEYGAGAGPSIQAETTVQQDHTETYQADYHEEAYLQMKERPWLWSTFVWAMFDFASDARDEGEGPGINDKGLVSRDREVRKDAFYWYQANWSEDPVLHMTGKRLVERQRGDVTVEVYSNLPEAELFLNGTSMGVVETPESGRLNWKIELSSGTNSLEVVAVADGETIADTAEWELVTNDDTLLVSRLVAVDGEADRVVNLPYGTVIDDMPDLFDLPFGASFEFGDRPGDTPLAVGDTFTVVAQNGDRRDYTVAEGALSEGRRVQANREGVGGGLPDGPAALAVDGDAEFPTDMTDGGFWHTRDVLQIPAWIKVDLGAEYYVSAVDVAWFDPDTTVEGTGSMTYRVDAAPEEERSFAVFNESYEPVFDDRETDEDGRTQDDVGQVARYIRVTIDSSDYYMMRDGEPFQNKGLTEMSVYGGLVYSDELDIDYRAKTIQAGSLSAEDVAAELQTIGDGSDVEIVDGAIVVTAGDGQRRERYEITSG</sequence>
<dbReference type="InterPro" id="IPR017853">
    <property type="entry name" value="GH"/>
</dbReference>
<dbReference type="InterPro" id="IPR032311">
    <property type="entry name" value="DUF4982"/>
</dbReference>
<dbReference type="Gene3D" id="2.60.40.10">
    <property type="entry name" value="Immunoglobulins"/>
    <property type="match status" value="2"/>
</dbReference>
<evidence type="ECO:0000256" key="3">
    <source>
        <dbReference type="ARBA" id="ARBA00023295"/>
    </source>
</evidence>
<dbReference type="GO" id="GO:0004553">
    <property type="term" value="F:hydrolase activity, hydrolyzing O-glycosyl compounds"/>
    <property type="evidence" value="ECO:0007669"/>
    <property type="project" value="InterPro"/>
</dbReference>
<dbReference type="AlphaFoldDB" id="A0A2W7NM37"/>
<dbReference type="Gene3D" id="3.20.20.80">
    <property type="entry name" value="Glycosidases"/>
    <property type="match status" value="1"/>
</dbReference>
<protein>
    <submittedName>
        <fullName evidence="5">Beta-galactosidase/beta-glucuronidase</fullName>
    </submittedName>
</protein>
<dbReference type="InterPro" id="IPR008979">
    <property type="entry name" value="Galactose-bd-like_sf"/>
</dbReference>
<dbReference type="InterPro" id="IPR051913">
    <property type="entry name" value="GH2_Domain-Containing"/>
</dbReference>
<dbReference type="InterPro" id="IPR036156">
    <property type="entry name" value="Beta-gal/glucu_dom_sf"/>
</dbReference>
<evidence type="ECO:0000259" key="4">
    <source>
        <dbReference type="PROSITE" id="PS50022"/>
    </source>
</evidence>
<proteinExistence type="inferred from homology"/>
<name>A0A2W7NM37_9RHOB</name>
<evidence type="ECO:0000313" key="6">
    <source>
        <dbReference type="Proteomes" id="UP000248916"/>
    </source>
</evidence>
<dbReference type="InterPro" id="IPR006102">
    <property type="entry name" value="Ig-like_GH2"/>
</dbReference>
<dbReference type="OrthoDB" id="9758603at2"/>
<evidence type="ECO:0000256" key="2">
    <source>
        <dbReference type="ARBA" id="ARBA00022801"/>
    </source>
</evidence>
<keyword evidence="3" id="KW-0326">Glycosidase</keyword>
<dbReference type="GO" id="GO:0005975">
    <property type="term" value="P:carbohydrate metabolic process"/>
    <property type="evidence" value="ECO:0007669"/>
    <property type="project" value="InterPro"/>
</dbReference>
<dbReference type="SUPFAM" id="SSF49303">
    <property type="entry name" value="beta-Galactosidase/glucuronidase domain"/>
    <property type="match status" value="1"/>
</dbReference>
<dbReference type="InterPro" id="IPR006104">
    <property type="entry name" value="Glyco_hydro_2_N"/>
</dbReference>
<gene>
    <name evidence="5" type="ORF">LX81_03630</name>
</gene>
<dbReference type="Pfam" id="PF16355">
    <property type="entry name" value="DUF4982"/>
    <property type="match status" value="1"/>
</dbReference>
<dbReference type="InterPro" id="IPR013783">
    <property type="entry name" value="Ig-like_fold"/>
</dbReference>
<evidence type="ECO:0000256" key="1">
    <source>
        <dbReference type="ARBA" id="ARBA00007401"/>
    </source>
</evidence>
<dbReference type="PRINTS" id="PR00132">
    <property type="entry name" value="GLHYDRLASE2"/>
</dbReference>
<evidence type="ECO:0000313" key="5">
    <source>
        <dbReference type="EMBL" id="PZX12372.1"/>
    </source>
</evidence>
<keyword evidence="2" id="KW-0378">Hydrolase</keyword>
<dbReference type="Pfam" id="PF02836">
    <property type="entry name" value="Glyco_hydro_2_C"/>
    <property type="match status" value="1"/>
</dbReference>
<dbReference type="Pfam" id="PF02837">
    <property type="entry name" value="Glyco_hydro_2_N"/>
    <property type="match status" value="1"/>
</dbReference>
<accession>A0A2W7NM37</accession>
<feature type="domain" description="F5/8 type C" evidence="4">
    <location>
        <begin position="832"/>
        <end position="952"/>
    </location>
</feature>
<dbReference type="SUPFAM" id="SSF51445">
    <property type="entry name" value="(Trans)glycosidases"/>
    <property type="match status" value="1"/>
</dbReference>
<reference evidence="5 6" key="1">
    <citation type="submission" date="2018-06" db="EMBL/GenBank/DDBJ databases">
        <title>Genomic Encyclopedia of Archaeal and Bacterial Type Strains, Phase II (KMG-II): from individual species to whole genera.</title>
        <authorList>
            <person name="Goeker M."/>
        </authorList>
    </citation>
    <scope>NUCLEOTIDE SEQUENCE [LARGE SCALE GENOMIC DNA]</scope>
    <source>
        <strain evidence="5 6">DSM 22009</strain>
    </source>
</reference>
<dbReference type="PROSITE" id="PS50022">
    <property type="entry name" value="FA58C_3"/>
    <property type="match status" value="1"/>
</dbReference>
<dbReference type="Gene3D" id="2.60.120.260">
    <property type="entry name" value="Galactose-binding domain-like"/>
    <property type="match status" value="2"/>
</dbReference>
<dbReference type="Proteomes" id="UP000248916">
    <property type="component" value="Unassembled WGS sequence"/>
</dbReference>
<dbReference type="RefSeq" id="WP_111538660.1">
    <property type="nucleotide sequence ID" value="NZ_QKZL01000024.1"/>
</dbReference>
<dbReference type="SUPFAM" id="SSF49785">
    <property type="entry name" value="Galactose-binding domain-like"/>
    <property type="match status" value="2"/>
</dbReference>
<dbReference type="InterPro" id="IPR006101">
    <property type="entry name" value="Glyco_hydro_2"/>
</dbReference>
<dbReference type="Pfam" id="PF00703">
    <property type="entry name" value="Glyco_hydro_2"/>
    <property type="match status" value="1"/>
</dbReference>
<dbReference type="EMBL" id="QKZL01000024">
    <property type="protein sequence ID" value="PZX12372.1"/>
    <property type="molecule type" value="Genomic_DNA"/>
</dbReference>
<dbReference type="InterPro" id="IPR000421">
    <property type="entry name" value="FA58C"/>
</dbReference>
<keyword evidence="6" id="KW-1185">Reference proteome</keyword>